<name>A0ABU3Y2G1_9SPHN</name>
<dbReference type="RefSeq" id="WP_317224799.1">
    <property type="nucleotide sequence ID" value="NZ_JAWJEJ010000001.1"/>
</dbReference>
<evidence type="ECO:0008006" key="3">
    <source>
        <dbReference type="Google" id="ProtNLM"/>
    </source>
</evidence>
<accession>A0ABU3Y2G1</accession>
<organism evidence="1 2">
    <name type="scientific">Sphingomonas agrestis</name>
    <dbReference type="NCBI Taxonomy" id="3080540"/>
    <lineage>
        <taxon>Bacteria</taxon>
        <taxon>Pseudomonadati</taxon>
        <taxon>Pseudomonadota</taxon>
        <taxon>Alphaproteobacteria</taxon>
        <taxon>Sphingomonadales</taxon>
        <taxon>Sphingomonadaceae</taxon>
        <taxon>Sphingomonas</taxon>
    </lineage>
</organism>
<evidence type="ECO:0000313" key="2">
    <source>
        <dbReference type="Proteomes" id="UP001273531"/>
    </source>
</evidence>
<dbReference type="Proteomes" id="UP001273531">
    <property type="component" value="Unassembled WGS sequence"/>
</dbReference>
<comment type="caution">
    <text evidence="1">The sequence shown here is derived from an EMBL/GenBank/DDBJ whole genome shotgun (WGS) entry which is preliminary data.</text>
</comment>
<gene>
    <name evidence="1" type="ORF">RZN05_01190</name>
</gene>
<evidence type="ECO:0000313" key="1">
    <source>
        <dbReference type="EMBL" id="MDV3455581.1"/>
    </source>
</evidence>
<sequence>MVPVVSGLRVRGPLFDLKGVPPVSLAKLAVPALILLAAGGCSRTGEIAEGGITAVRSACPHIGVPAGTGDITTFNPANSREASAIDVTAVLTNVQATCDESGPQILSNVTFDVLARRNQAGPARDVSFPYFITVVRGGTAVTAKRIGRVTVHFDEGQLRAQTRGQATSSIDRAAATLPEEVRKRLTEKRKAGDEAAAMDPLADPSIRSAVLSATFEALVGFQLTEDQLKYNVTR</sequence>
<protein>
    <recommendedName>
        <fullName evidence="3">Lipoprotein</fullName>
    </recommendedName>
</protein>
<dbReference type="EMBL" id="JAWJEJ010000001">
    <property type="protein sequence ID" value="MDV3455581.1"/>
    <property type="molecule type" value="Genomic_DNA"/>
</dbReference>
<reference evidence="1 2" key="1">
    <citation type="submission" date="2023-10" db="EMBL/GenBank/DDBJ databases">
        <title>Sphingomonas sp. HF-S4 16S ribosomal RNA gene Genome sequencing and assembly.</title>
        <authorList>
            <person name="Lee H."/>
        </authorList>
    </citation>
    <scope>NUCLEOTIDE SEQUENCE [LARGE SCALE GENOMIC DNA]</scope>
    <source>
        <strain evidence="1 2">HF-S4</strain>
    </source>
</reference>
<keyword evidence="2" id="KW-1185">Reference proteome</keyword>
<proteinExistence type="predicted"/>